<dbReference type="PANTHER" id="PTHR30535">
    <property type="entry name" value="VITAMIN B12-BINDING PROTEIN"/>
    <property type="match status" value="1"/>
</dbReference>
<gene>
    <name evidence="2" type="ORF">CCS01_09975</name>
</gene>
<dbReference type="Proteomes" id="UP000239724">
    <property type="component" value="Unassembled WGS sequence"/>
</dbReference>
<accession>A0A2S6NIY9</accession>
<proteinExistence type="predicted"/>
<dbReference type="SUPFAM" id="SSF53807">
    <property type="entry name" value="Helical backbone' metal receptor"/>
    <property type="match status" value="1"/>
</dbReference>
<evidence type="ECO:0000313" key="2">
    <source>
        <dbReference type="EMBL" id="PPQ34659.1"/>
    </source>
</evidence>
<keyword evidence="3" id="KW-1185">Reference proteome</keyword>
<protein>
    <recommendedName>
        <fullName evidence="1">Fe/B12 periplasmic-binding domain-containing protein</fullName>
    </recommendedName>
</protein>
<dbReference type="Pfam" id="PF01497">
    <property type="entry name" value="Peripla_BP_2"/>
    <property type="match status" value="1"/>
</dbReference>
<dbReference type="AlphaFoldDB" id="A0A2S6NIY9"/>
<dbReference type="EMBL" id="NHRY01000095">
    <property type="protein sequence ID" value="PPQ34659.1"/>
    <property type="molecule type" value="Genomic_DNA"/>
</dbReference>
<evidence type="ECO:0000259" key="1">
    <source>
        <dbReference type="PROSITE" id="PS50983"/>
    </source>
</evidence>
<dbReference type="InterPro" id="IPR050902">
    <property type="entry name" value="ABC_Transporter_SBP"/>
</dbReference>
<dbReference type="InterPro" id="IPR002491">
    <property type="entry name" value="ABC_transptr_periplasmic_BD"/>
</dbReference>
<dbReference type="GO" id="GO:0071281">
    <property type="term" value="P:cellular response to iron ion"/>
    <property type="evidence" value="ECO:0007669"/>
    <property type="project" value="TreeGrafter"/>
</dbReference>
<comment type="caution">
    <text evidence="2">The sequence shown here is derived from an EMBL/GenBank/DDBJ whole genome shotgun (WGS) entry which is preliminary data.</text>
</comment>
<feature type="domain" description="Fe/B12 periplasmic-binding" evidence="1">
    <location>
        <begin position="56"/>
        <end position="312"/>
    </location>
</feature>
<dbReference type="Gene3D" id="3.40.50.1980">
    <property type="entry name" value="Nitrogenase molybdenum iron protein domain"/>
    <property type="match status" value="2"/>
</dbReference>
<name>A0A2S6NIY9_RHOGL</name>
<reference evidence="2 3" key="1">
    <citation type="journal article" date="2018" name="Arch. Microbiol.">
        <title>New insights into the metabolic potential of the phototrophic purple bacterium Rhodopila globiformis DSM 161(T) from its draft genome sequence and evidence for a vanadium-dependent nitrogenase.</title>
        <authorList>
            <person name="Imhoff J.F."/>
            <person name="Rahn T."/>
            <person name="Kunzel S."/>
            <person name="Neulinger S.C."/>
        </authorList>
    </citation>
    <scope>NUCLEOTIDE SEQUENCE [LARGE SCALE GENOMIC DNA]</scope>
    <source>
        <strain evidence="2 3">DSM 161</strain>
    </source>
</reference>
<dbReference type="PROSITE" id="PS50983">
    <property type="entry name" value="FE_B12_PBP"/>
    <property type="match status" value="1"/>
</dbReference>
<sequence length="339" mass="36226">MSPQAGRRCSFGRRQGGHMLRRVLLIVVMLWSGATYAAEITDSAGRIVQVPDHVARVLPAGPPAAVLLAALAPDLMIGWPMPLADAARPLLAPGAANLPQIPRVTGHEDVSAAIKPLKPDLIVDYGTISARYADLAQATQERTGVPTILLDGSLVKSSDMIRRLGALLHREQRAETLARFAEALLSLPPPANHPRVLYARGAAGLLAAAPDSDLTEVFRLLGWQVVAPDGNGTFRPTTIDKIRKIDPDVLVFSEPAVRETLAHDDAWKAVRAVSEGHVIIAPSLPFGWIENPPSINRLLGLAWLEGSDPETLAALANAIVYGHVLTPAEHRAVLAPLQP</sequence>
<dbReference type="PANTHER" id="PTHR30535:SF34">
    <property type="entry name" value="MOLYBDATE-BINDING PROTEIN MOLA"/>
    <property type="match status" value="1"/>
</dbReference>
<evidence type="ECO:0000313" key="3">
    <source>
        <dbReference type="Proteomes" id="UP000239724"/>
    </source>
</evidence>
<organism evidence="2 3">
    <name type="scientific">Rhodopila globiformis</name>
    <name type="common">Rhodopseudomonas globiformis</name>
    <dbReference type="NCBI Taxonomy" id="1071"/>
    <lineage>
        <taxon>Bacteria</taxon>
        <taxon>Pseudomonadati</taxon>
        <taxon>Pseudomonadota</taxon>
        <taxon>Alphaproteobacteria</taxon>
        <taxon>Acetobacterales</taxon>
        <taxon>Acetobacteraceae</taxon>
        <taxon>Rhodopila</taxon>
    </lineage>
</organism>